<sequence>MKKIALLLTLAVVYCVCAHASKVDTIVLRSDIMQKDIKCVVVLPANYEKEKNRRFPVVYLLHGYGDNYAGWVKKAPHTAESADMAQCIIVCPDGAIGSWYFDSPIDPTFKYETYVSKEVPHYVDEHYRTISDRNARAIAGLSMGGHGAMFLAIKHPDVFGAAVSMSGGVDYTPFPNNWDIAKRLGSYSENKERWEANTAYSLVMQLKNNELAISFECGMSDFFIDVNRKLHQRLLDLKIDHDYTERPGVHNWAYWDNAIQFQMIFIKHFFAKTTKNS</sequence>
<comment type="caution">
    <text evidence="2">The sequence shown here is derived from an EMBL/GenBank/DDBJ whole genome shotgun (WGS) entry which is preliminary data.</text>
</comment>
<feature type="signal peptide" evidence="1">
    <location>
        <begin position="1"/>
        <end position="20"/>
    </location>
</feature>
<dbReference type="PANTHER" id="PTHR48098:SF1">
    <property type="entry name" value="DIACYLGLYCEROL ACYLTRANSFERASE_MYCOLYLTRANSFERASE AG85A"/>
    <property type="match status" value="1"/>
</dbReference>
<organism evidence="2 3">
    <name type="scientific">Pseudopedobacter saltans</name>
    <dbReference type="NCBI Taxonomy" id="151895"/>
    <lineage>
        <taxon>Bacteria</taxon>
        <taxon>Pseudomonadati</taxon>
        <taxon>Bacteroidota</taxon>
        <taxon>Sphingobacteriia</taxon>
        <taxon>Sphingobacteriales</taxon>
        <taxon>Sphingobacteriaceae</taxon>
        <taxon>Pseudopedobacter</taxon>
    </lineage>
</organism>
<dbReference type="InterPro" id="IPR050583">
    <property type="entry name" value="Mycobacterial_A85_antigen"/>
</dbReference>
<evidence type="ECO:0000313" key="2">
    <source>
        <dbReference type="EMBL" id="PZP51708.1"/>
    </source>
</evidence>
<reference evidence="2 3" key="1">
    <citation type="submission" date="2017-11" db="EMBL/GenBank/DDBJ databases">
        <title>Infants hospitalized years apart are colonized by the same room-sourced microbial strains.</title>
        <authorList>
            <person name="Brooks B."/>
            <person name="Olm M.R."/>
            <person name="Firek B.A."/>
            <person name="Baker R."/>
            <person name="Thomas B.C."/>
            <person name="Morowitz M.J."/>
            <person name="Banfield J.F."/>
        </authorList>
    </citation>
    <scope>NUCLEOTIDE SEQUENCE [LARGE SCALE GENOMIC DNA]</scope>
    <source>
        <strain evidence="2">S2_009_000_R2_76</strain>
    </source>
</reference>
<evidence type="ECO:0000256" key="1">
    <source>
        <dbReference type="SAM" id="SignalP"/>
    </source>
</evidence>
<feature type="chain" id="PRO_5016137034" evidence="1">
    <location>
        <begin position="21"/>
        <end position="277"/>
    </location>
</feature>
<dbReference type="Gene3D" id="3.40.50.1820">
    <property type="entry name" value="alpha/beta hydrolase"/>
    <property type="match status" value="1"/>
</dbReference>
<dbReference type="Pfam" id="PF00756">
    <property type="entry name" value="Esterase"/>
    <property type="match status" value="1"/>
</dbReference>
<dbReference type="SUPFAM" id="SSF53474">
    <property type="entry name" value="alpha/beta-Hydrolases"/>
    <property type="match status" value="1"/>
</dbReference>
<dbReference type="InterPro" id="IPR029058">
    <property type="entry name" value="AB_hydrolase_fold"/>
</dbReference>
<dbReference type="EMBL" id="QFOI01000023">
    <property type="protein sequence ID" value="PZP51708.1"/>
    <property type="molecule type" value="Genomic_DNA"/>
</dbReference>
<evidence type="ECO:0000313" key="3">
    <source>
        <dbReference type="Proteomes" id="UP000249645"/>
    </source>
</evidence>
<keyword evidence="1" id="KW-0732">Signal</keyword>
<dbReference type="Proteomes" id="UP000249645">
    <property type="component" value="Unassembled WGS sequence"/>
</dbReference>
<dbReference type="PANTHER" id="PTHR48098">
    <property type="entry name" value="ENTEROCHELIN ESTERASE-RELATED"/>
    <property type="match status" value="1"/>
</dbReference>
<protein>
    <submittedName>
        <fullName evidence="2">XynC protein</fullName>
    </submittedName>
</protein>
<proteinExistence type="predicted"/>
<dbReference type="GO" id="GO:0016747">
    <property type="term" value="F:acyltransferase activity, transferring groups other than amino-acyl groups"/>
    <property type="evidence" value="ECO:0007669"/>
    <property type="project" value="TreeGrafter"/>
</dbReference>
<accession>A0A2W5F8F3</accession>
<dbReference type="AlphaFoldDB" id="A0A2W5F8F3"/>
<dbReference type="InterPro" id="IPR000801">
    <property type="entry name" value="Esterase-like"/>
</dbReference>
<gene>
    <name evidence="2" type="ORF">DI598_02550</name>
</gene>
<name>A0A2W5F8F3_9SPHI</name>